<dbReference type="GO" id="GO:0000725">
    <property type="term" value="P:recombinational repair"/>
    <property type="evidence" value="ECO:0007669"/>
    <property type="project" value="TreeGrafter"/>
</dbReference>
<gene>
    <name evidence="2" type="ORF">CHR60_06250</name>
</gene>
<dbReference type="AlphaFoldDB" id="A0A2A7B4N1"/>
<dbReference type="SUPFAM" id="SSF52540">
    <property type="entry name" value="P-loop containing nucleoside triphosphate hydrolases"/>
    <property type="match status" value="1"/>
</dbReference>
<dbReference type="PANTHER" id="PTHR32472">
    <property type="entry name" value="DNA REPAIR PROTEIN RADA"/>
    <property type="match status" value="1"/>
</dbReference>
<dbReference type="OrthoDB" id="9802530at2"/>
<feature type="domain" description="AAA+ ATPase" evidence="1">
    <location>
        <begin position="26"/>
        <end position="203"/>
    </location>
</feature>
<organism evidence="2 3">
    <name type="scientific">Faecalibacterium prausnitzii</name>
    <dbReference type="NCBI Taxonomy" id="853"/>
    <lineage>
        <taxon>Bacteria</taxon>
        <taxon>Bacillati</taxon>
        <taxon>Bacillota</taxon>
        <taxon>Clostridia</taxon>
        <taxon>Eubacteriales</taxon>
        <taxon>Oscillospiraceae</taxon>
        <taxon>Faecalibacterium</taxon>
    </lineage>
</organism>
<accession>A0A2A7B4N1</accession>
<proteinExistence type="predicted"/>
<dbReference type="Proteomes" id="UP000220904">
    <property type="component" value="Unassembled WGS sequence"/>
</dbReference>
<dbReference type="InterPro" id="IPR003593">
    <property type="entry name" value="AAA+_ATPase"/>
</dbReference>
<name>A0A2A7B4N1_9FIRM</name>
<dbReference type="Pfam" id="PF13481">
    <property type="entry name" value="AAA_25"/>
    <property type="match status" value="1"/>
</dbReference>
<sequence length="329" mass="37390">MERLLTLYSEVQSTDVRWLWYPFIAIGKITLLQGDPGDGKSTMMMNLIAELSTGGKTPDGCKIGVPQKVIYQCSEDGVSDTIKPRLERCGADCRKIAFINEEFYNGLTLDDERIRQAIIEFRPRLVVIDPIQAYLGSDSDLQIAGRARKLMRRLGMWAAGYDCAIVLIGHLNKKEGSKGLYRSLGSIDVVAAARSVLQVERDTENPDIRIVHQIKNSLAPTAEDIRFSISADKGFRWLECRPQLFEKQQPDAEPKFDTEQQKAAYWIKHFLEKGDMSANEIYCRLDNEGVSKRVARMVKTEMGIHCYQKKRKWYWSVQPEEGAMNGSQV</sequence>
<dbReference type="EMBL" id="NOUV01000014">
    <property type="protein sequence ID" value="PDX86354.1"/>
    <property type="molecule type" value="Genomic_DNA"/>
</dbReference>
<reference evidence="2 3" key="1">
    <citation type="journal article" date="2017" name="Front. Microbiol.">
        <title>New Insights into the Diversity of the Genus Faecalibacterium.</title>
        <authorList>
            <person name="Benevides L."/>
            <person name="Burman S."/>
            <person name="Martin R."/>
            <person name="Robert V."/>
            <person name="Thomas M."/>
            <person name="Miquel S."/>
            <person name="Chain F."/>
            <person name="Sokol H."/>
            <person name="Bermudez-Humaran L.G."/>
            <person name="Morrison M."/>
            <person name="Langella P."/>
            <person name="Azevedo V.A."/>
            <person name="Chatel J.M."/>
            <person name="Soares S."/>
        </authorList>
    </citation>
    <scope>NUCLEOTIDE SEQUENCE [LARGE SCALE GENOMIC DNA]</scope>
    <source>
        <strain evidence="2 3">AHMP21</strain>
    </source>
</reference>
<dbReference type="PANTHER" id="PTHR32472:SF10">
    <property type="entry name" value="DNA REPAIR PROTEIN RADA-LIKE PROTEIN"/>
    <property type="match status" value="1"/>
</dbReference>
<dbReference type="Gene3D" id="3.40.50.300">
    <property type="entry name" value="P-loop containing nucleotide triphosphate hydrolases"/>
    <property type="match status" value="1"/>
</dbReference>
<dbReference type="RefSeq" id="WP_097792230.1">
    <property type="nucleotide sequence ID" value="NZ_DAWEON010000031.1"/>
</dbReference>
<evidence type="ECO:0000313" key="3">
    <source>
        <dbReference type="Proteomes" id="UP000220904"/>
    </source>
</evidence>
<evidence type="ECO:0000259" key="1">
    <source>
        <dbReference type="SMART" id="SM00382"/>
    </source>
</evidence>
<dbReference type="SMART" id="SM00382">
    <property type="entry name" value="AAA"/>
    <property type="match status" value="1"/>
</dbReference>
<comment type="caution">
    <text evidence="2">The sequence shown here is derived from an EMBL/GenBank/DDBJ whole genome shotgun (WGS) entry which is preliminary data.</text>
</comment>
<evidence type="ECO:0000313" key="2">
    <source>
        <dbReference type="EMBL" id="PDX86354.1"/>
    </source>
</evidence>
<protein>
    <recommendedName>
        <fullName evidence="1">AAA+ ATPase domain-containing protein</fullName>
    </recommendedName>
</protein>
<dbReference type="InterPro" id="IPR027417">
    <property type="entry name" value="P-loop_NTPase"/>
</dbReference>